<dbReference type="InterPro" id="IPR018597">
    <property type="entry name" value="Phage_Tuc2009_YjcQ"/>
</dbReference>
<sequence>MDNFKVIYKILRSLEKNMGNDEFDIKSVSAERTNISFERWEQLLIMMQDEGYIKGLVLSSGLSSTYRHITEPIRPQITIKGLEYLAENSLMRKAKEALKMAGEIL</sequence>
<protein>
    <recommendedName>
        <fullName evidence="3">YjcQ protein</fullName>
    </recommendedName>
</protein>
<dbReference type="Gene3D" id="1.10.10.10">
    <property type="entry name" value="Winged helix-like DNA-binding domain superfamily/Winged helix DNA-binding domain"/>
    <property type="match status" value="1"/>
</dbReference>
<dbReference type="InterPro" id="IPR036390">
    <property type="entry name" value="WH_DNA-bd_sf"/>
</dbReference>
<dbReference type="PATRIC" id="fig|1235802.3.peg.5138"/>
<evidence type="ECO:0000313" key="1">
    <source>
        <dbReference type="EMBL" id="EMZ20761.1"/>
    </source>
</evidence>
<proteinExistence type="predicted"/>
<dbReference type="eggNOG" id="ENOG5032YTQ">
    <property type="taxonomic scope" value="Bacteria"/>
</dbReference>
<evidence type="ECO:0008006" key="3">
    <source>
        <dbReference type="Google" id="ProtNLM"/>
    </source>
</evidence>
<dbReference type="SUPFAM" id="SSF46785">
    <property type="entry name" value="Winged helix' DNA-binding domain"/>
    <property type="match status" value="1"/>
</dbReference>
<reference evidence="1 2" key="1">
    <citation type="journal article" date="2014" name="Genome Announc.">
        <title>Draft genome sequences of the altered schaedler flora, a defined bacterial community from gnotobiotic mice.</title>
        <authorList>
            <person name="Wannemuehler M.J."/>
            <person name="Overstreet A.M."/>
            <person name="Ward D.V."/>
            <person name="Phillips G.J."/>
        </authorList>
    </citation>
    <scope>NUCLEOTIDE SEQUENCE [LARGE SCALE GENOMIC DNA]</scope>
    <source>
        <strain evidence="1 2">ASF492</strain>
    </source>
</reference>
<accession>N1ZXY3</accession>
<dbReference type="AlphaFoldDB" id="N1ZXY3"/>
<dbReference type="EMBL" id="AQFT01000140">
    <property type="protein sequence ID" value="EMZ20761.1"/>
    <property type="molecule type" value="Genomic_DNA"/>
</dbReference>
<dbReference type="InterPro" id="IPR036388">
    <property type="entry name" value="WH-like_DNA-bd_sf"/>
</dbReference>
<dbReference type="Pfam" id="PF09639">
    <property type="entry name" value="YjcQ"/>
    <property type="match status" value="1"/>
</dbReference>
<dbReference type="STRING" id="1235802.C823_04879"/>
<dbReference type="HOGENOM" id="CLU_144030_0_0_9"/>
<dbReference type="Proteomes" id="UP000012589">
    <property type="component" value="Unassembled WGS sequence"/>
</dbReference>
<gene>
    <name evidence="1" type="ORF">C823_04879</name>
</gene>
<organism evidence="1 2">
    <name type="scientific">Eubacterium plexicaudatum ASF492</name>
    <dbReference type="NCBI Taxonomy" id="1235802"/>
    <lineage>
        <taxon>Bacteria</taxon>
        <taxon>Bacillati</taxon>
        <taxon>Bacillota</taxon>
        <taxon>Clostridia</taxon>
        <taxon>Eubacteriales</taxon>
        <taxon>Eubacteriaceae</taxon>
        <taxon>Eubacterium</taxon>
    </lineage>
</organism>
<name>N1ZXY3_9FIRM</name>
<comment type="caution">
    <text evidence="1">The sequence shown here is derived from an EMBL/GenBank/DDBJ whole genome shotgun (WGS) entry which is preliminary data.</text>
</comment>
<dbReference type="OrthoDB" id="1867478at2"/>
<keyword evidence="2" id="KW-1185">Reference proteome</keyword>
<evidence type="ECO:0000313" key="2">
    <source>
        <dbReference type="Proteomes" id="UP000012589"/>
    </source>
</evidence>